<organism evidence="1 2">
    <name type="scientific">Thermobifida cellulosilytica TB100</name>
    <dbReference type="NCBI Taxonomy" id="665004"/>
    <lineage>
        <taxon>Bacteria</taxon>
        <taxon>Bacillati</taxon>
        <taxon>Actinomycetota</taxon>
        <taxon>Actinomycetes</taxon>
        <taxon>Streptosporangiales</taxon>
        <taxon>Nocardiopsidaceae</taxon>
        <taxon>Thermobifida</taxon>
    </lineage>
</organism>
<dbReference type="RefSeq" id="WP_068757480.1">
    <property type="nucleotide sequence ID" value="NZ_KQ950183.1"/>
</dbReference>
<evidence type="ECO:0000313" key="1">
    <source>
        <dbReference type="EMBL" id="KUP97485.1"/>
    </source>
</evidence>
<keyword evidence="2" id="KW-1185">Reference proteome</keyword>
<protein>
    <recommendedName>
        <fullName evidence="3">DUF952 domain-containing protein</fullName>
    </recommendedName>
</protein>
<dbReference type="Proteomes" id="UP000074382">
    <property type="component" value="Unassembled WGS sequence"/>
</dbReference>
<dbReference type="EMBL" id="LGEM01000024">
    <property type="protein sequence ID" value="KUP97485.1"/>
    <property type="molecule type" value="Genomic_DNA"/>
</dbReference>
<proteinExistence type="predicted"/>
<dbReference type="STRING" id="665004.AC529_06495"/>
<dbReference type="PATRIC" id="fig|665004.4.peg.3155"/>
<dbReference type="SUPFAM" id="SSF56399">
    <property type="entry name" value="ADP-ribosylation"/>
    <property type="match status" value="1"/>
</dbReference>
<dbReference type="OrthoDB" id="9798288at2"/>
<evidence type="ECO:0008006" key="3">
    <source>
        <dbReference type="Google" id="ProtNLM"/>
    </source>
</evidence>
<dbReference type="Pfam" id="PF06108">
    <property type="entry name" value="DUF952"/>
    <property type="match status" value="1"/>
</dbReference>
<name>A0A147KJJ3_THECS</name>
<dbReference type="InterPro" id="IPR009297">
    <property type="entry name" value="DUF952"/>
</dbReference>
<evidence type="ECO:0000313" key="2">
    <source>
        <dbReference type="Proteomes" id="UP000074382"/>
    </source>
</evidence>
<dbReference type="Gene3D" id="3.20.170.20">
    <property type="entry name" value="Protein of unknown function DUF952"/>
    <property type="match status" value="1"/>
</dbReference>
<gene>
    <name evidence="1" type="ORF">AC529_06495</name>
</gene>
<reference evidence="2" key="1">
    <citation type="journal article" date="2017" name="Acta Aliment.">
        <title>Plant polysaccharide degrading enzyme system of Thermpbifida cellulosilytica TB100 revealed by de novo genome project data.</title>
        <authorList>
            <person name="Toth A."/>
            <person name="Baka E."/>
            <person name="Luzics S."/>
            <person name="Bata-Vidacs I."/>
            <person name="Nagy I."/>
            <person name="Balint B."/>
            <person name="Herceg R."/>
            <person name="Olasz F."/>
            <person name="Wilk T."/>
            <person name="Nagy T."/>
            <person name="Kriszt B."/>
            <person name="Nagy I."/>
            <person name="Kukolya J."/>
        </authorList>
    </citation>
    <scope>NUCLEOTIDE SEQUENCE [LARGE SCALE GENOMIC DNA]</scope>
    <source>
        <strain evidence="2">TB100</strain>
    </source>
</reference>
<dbReference type="AlphaFoldDB" id="A0A147KJJ3"/>
<accession>A0A147KJJ3</accession>
<sequence>MIYHVAPIERWRSNPDRPYAPASLQRDGFIHGVADEEMTLRVANAFFRNPPSPVIALVIDEAGLGDEVEVRDEKAVPTPPGFDDGVVFRHVYGPIDRSAVVALLDLERDEHGRYTALVPRR</sequence>
<comment type="caution">
    <text evidence="1">The sequence shown here is derived from an EMBL/GenBank/DDBJ whole genome shotgun (WGS) entry which is preliminary data.</text>
</comment>